<name>Q2YCE4_NITMU</name>
<dbReference type="RefSeq" id="WP_011379631.1">
    <property type="nucleotide sequence ID" value="NC_007614.1"/>
</dbReference>
<dbReference type="Proteomes" id="UP000236751">
    <property type="component" value="Unassembled WGS sequence"/>
</dbReference>
<dbReference type="Proteomes" id="UP000002718">
    <property type="component" value="Chromosome"/>
</dbReference>
<evidence type="ECO:0000313" key="1">
    <source>
        <dbReference type="EMBL" id="ABB73577.1"/>
    </source>
</evidence>
<organism evidence="1 3">
    <name type="scientific">Nitrosospira multiformis (strain ATCC 25196 / NCIMB 11849 / C 71)</name>
    <dbReference type="NCBI Taxonomy" id="323848"/>
    <lineage>
        <taxon>Bacteria</taxon>
        <taxon>Pseudomonadati</taxon>
        <taxon>Pseudomonadota</taxon>
        <taxon>Betaproteobacteria</taxon>
        <taxon>Nitrosomonadales</taxon>
        <taxon>Nitrosomonadaceae</taxon>
        <taxon>Nitrosospira</taxon>
    </lineage>
</organism>
<reference evidence="2 4" key="4">
    <citation type="submission" date="2016-10" db="EMBL/GenBank/DDBJ databases">
        <authorList>
            <person name="de Groot N.N."/>
        </authorList>
    </citation>
    <scope>NUCLEOTIDE SEQUENCE [LARGE SCALE GENOMIC DNA]</scope>
    <source>
        <strain evidence="2 4">Nl13</strain>
    </source>
</reference>
<evidence type="ECO:0000313" key="4">
    <source>
        <dbReference type="Proteomes" id="UP000236751"/>
    </source>
</evidence>
<dbReference type="HOGENOM" id="CLU_2106393_0_0_4"/>
<keyword evidence="3" id="KW-1185">Reference proteome</keyword>
<reference evidence="3" key="1">
    <citation type="submission" date="2005-08" db="EMBL/GenBank/DDBJ databases">
        <title>Complete sequence of chromosome 1 of Nitrosospira multiformis ATCC 25196.</title>
        <authorList>
            <person name="Copeland A."/>
            <person name="Lucas S."/>
            <person name="Lapidus A."/>
            <person name="Barry K."/>
            <person name="Detter J.C."/>
            <person name="Glavina T."/>
            <person name="Hammon N."/>
            <person name="Israni S."/>
            <person name="Pitluck S."/>
            <person name="Chain P."/>
            <person name="Malfatti S."/>
            <person name="Shin M."/>
            <person name="Vergez L."/>
            <person name="Schmutz J."/>
            <person name="Larimer F."/>
            <person name="Land M."/>
            <person name="Hauser L."/>
            <person name="Kyrpides N."/>
            <person name="Lykidis A."/>
            <person name="Richardson P."/>
        </authorList>
    </citation>
    <scope>NUCLEOTIDE SEQUENCE [LARGE SCALE GENOMIC DNA]</scope>
    <source>
        <strain evidence="3">ATCC 25196 / NCIMB 11849 / C 71</strain>
    </source>
</reference>
<protein>
    <submittedName>
        <fullName evidence="1">Uncharacterized protein</fullName>
    </submittedName>
</protein>
<evidence type="ECO:0000313" key="3">
    <source>
        <dbReference type="Proteomes" id="UP000002718"/>
    </source>
</evidence>
<gene>
    <name evidence="1" type="ordered locus">Nmul_A0269</name>
    <name evidence="2" type="ORF">SAMN05216403_11015</name>
</gene>
<dbReference type="KEGG" id="nmu:Nmul_A0269"/>
<proteinExistence type="predicted"/>
<sequence>MTKEKGKGWLQTGFVLAPTRFQPALPLYPAYSAKPLEPLDAYRITQAKETITPLLTYMEAGRGGCPQPDLPRLNQEQSSLHRTALEHVSAPNLEAVEIRNQKECLMNRISGACNK</sequence>
<dbReference type="EMBL" id="FNVK01000010">
    <property type="protein sequence ID" value="SEF80902.1"/>
    <property type="molecule type" value="Genomic_DNA"/>
</dbReference>
<dbReference type="AlphaFoldDB" id="Q2YCE4"/>
<accession>Q2YCE4</accession>
<dbReference type="EMBL" id="CP000103">
    <property type="protein sequence ID" value="ABB73577.1"/>
    <property type="molecule type" value="Genomic_DNA"/>
</dbReference>
<reference evidence="1" key="2">
    <citation type="submission" date="2005-08" db="EMBL/GenBank/DDBJ databases">
        <title>Complete sequence of Chromosome 1 of Nitrosospira multiformis ATCC 25196.</title>
        <authorList>
            <consortium name="US DOE Joint Genome Institute"/>
            <person name="Copeland A."/>
            <person name="Lucas S."/>
            <person name="Lapidus A."/>
            <person name="Barry K."/>
            <person name="Detter J.C."/>
            <person name="Glavina T."/>
            <person name="Hammon N."/>
            <person name="Israni S."/>
            <person name="Pitluck S."/>
            <person name="Chain P."/>
            <person name="Malfatti S."/>
            <person name="Shin M."/>
            <person name="Vergez L."/>
            <person name="Schmutz J."/>
            <person name="Larimer F."/>
            <person name="Land M."/>
            <person name="Hauser L."/>
            <person name="Kyrpides N."/>
            <person name="Lykidis A."/>
            <person name="Richardson P."/>
        </authorList>
    </citation>
    <scope>NUCLEOTIDE SEQUENCE</scope>
    <source>
        <strain evidence="1">ATCC 25196</strain>
    </source>
</reference>
<evidence type="ECO:0000313" key="2">
    <source>
        <dbReference type="EMBL" id="SEF80902.1"/>
    </source>
</evidence>
<reference evidence="1 3" key="3">
    <citation type="journal article" date="2008" name="Appl. Environ. Microbiol.">
        <title>Complete genome sequence of Nitrosospira multiformis, an ammonia-oxidizing bacterium from the soil environment.</title>
        <authorList>
            <person name="Norton J.M."/>
            <person name="Klotz M.G."/>
            <person name="Stein L.Y."/>
            <person name="Arp D.J."/>
            <person name="Bottomley P.J."/>
            <person name="Chain P.S."/>
            <person name="Hauser L.J."/>
            <person name="Land M.L."/>
            <person name="Larimer F.W."/>
            <person name="Shin M.W."/>
            <person name="Starkenburg S.R."/>
        </authorList>
    </citation>
    <scope>NUCLEOTIDE SEQUENCE [LARGE SCALE GENOMIC DNA]</scope>
    <source>
        <strain evidence="1">ATCC 25196</strain>
        <strain evidence="3">ATCC 25196 / NCIMB 11849 / C 71</strain>
    </source>
</reference>
<dbReference type="STRING" id="323848.Nmul_A0269"/>